<organism evidence="11 12">
    <name type="scientific">Nocardioides pinisoli</name>
    <dbReference type="NCBI Taxonomy" id="2950279"/>
    <lineage>
        <taxon>Bacteria</taxon>
        <taxon>Bacillati</taxon>
        <taxon>Actinomycetota</taxon>
        <taxon>Actinomycetes</taxon>
        <taxon>Propionibacteriales</taxon>
        <taxon>Nocardioidaceae</taxon>
        <taxon>Nocardioides</taxon>
    </lineage>
</organism>
<evidence type="ECO:0000256" key="5">
    <source>
        <dbReference type="ARBA" id="ARBA00022833"/>
    </source>
</evidence>
<feature type="transmembrane region" description="Helical" evidence="9">
    <location>
        <begin position="336"/>
        <end position="355"/>
    </location>
</feature>
<evidence type="ECO:0000259" key="10">
    <source>
        <dbReference type="Pfam" id="PF00361"/>
    </source>
</evidence>
<evidence type="ECO:0000256" key="9">
    <source>
        <dbReference type="SAM" id="Phobius"/>
    </source>
</evidence>
<keyword evidence="9" id="KW-1133">Transmembrane helix</keyword>
<feature type="transmembrane region" description="Helical" evidence="9">
    <location>
        <begin position="191"/>
        <end position="211"/>
    </location>
</feature>
<evidence type="ECO:0000256" key="7">
    <source>
        <dbReference type="HAMAP-Rule" id="MF_01871"/>
    </source>
</evidence>
<keyword evidence="8 9" id="KW-0812">Transmembrane</keyword>
<evidence type="ECO:0000313" key="11">
    <source>
        <dbReference type="EMBL" id="MCP3420765.1"/>
    </source>
</evidence>
<feature type="binding site" evidence="7">
    <location>
        <position position="955"/>
    </location>
    <ligand>
        <name>Zn(2+)</name>
        <dbReference type="ChEBI" id="CHEBI:29105"/>
    </ligand>
</feature>
<feature type="binding site" evidence="7">
    <location>
        <position position="797"/>
    </location>
    <ligand>
        <name>Zn(2+)</name>
        <dbReference type="ChEBI" id="CHEBI:29105"/>
    </ligand>
</feature>
<feature type="transmembrane region" description="Helical" evidence="9">
    <location>
        <begin position="78"/>
        <end position="95"/>
    </location>
</feature>
<feature type="transmembrane region" description="Helical" evidence="9">
    <location>
        <begin position="48"/>
        <end position="66"/>
    </location>
</feature>
<feature type="binding site" evidence="7">
    <location>
        <position position="970"/>
    </location>
    <ligand>
        <name>Zn(2+)</name>
        <dbReference type="ChEBI" id="CHEBI:29105"/>
    </ligand>
</feature>
<protein>
    <recommendedName>
        <fullName evidence="7">Probable inorganic carbon transporter subunit DabA</fullName>
    </recommendedName>
</protein>
<evidence type="ECO:0000256" key="3">
    <source>
        <dbReference type="ARBA" id="ARBA00022475"/>
    </source>
</evidence>
<dbReference type="InterPro" id="IPR001750">
    <property type="entry name" value="ND/Mrp_TM"/>
</dbReference>
<dbReference type="InterPro" id="IPR018752">
    <property type="entry name" value="DabA"/>
</dbReference>
<sequence>MSSIVRVHRVLLLLTATVALLLALQLSTSLLDGTWASADGAGSVTARLVLALFVSMLGSTVAAYAATNLRGQQRQGRFALLLLVVVAGLLVMVGSPSLLGAAIGWSASGWALAGLVAHRDDASARRASRLIRRRFLVGDAAIWSAALVQVLGGDPRAVGVLLAVACVVRCALVPAQRWLPETAEAPSPVSALLHAGVVNGGAAVGLLHWQVLGSGQAALLVLLLAGGASVVLATSAARMRADVKGKLAASTSAQMGLVAVQLGLGLTAAAFVHLLGHGAWKAWLFLRAGGSPARAVPARRGEVTRGAVVLAAVVALAAVVVPGVVIGVTLDVPGPLGFAAVLVGVVAAVGVVEALRTTRASARLRGVALLAVVGGSLGYVTALAVVDRALHDWFPVASAWTPSGWTVPVAVAGAVVLAASSSARLRPDSATPVATAVAATLLPPGARVRGRLSVEERPLPALELGGLPAHRIDVVVRLAALAVAPAWPVRTMVAANPMAGLEHLDVEEAADVVRRMHGRDPRPSLDLFLDLHARGVITDQALARASEECIEGDAEARVPARVEDVVAASRSWRERGDEGEPLRLRACDVSRPRRAVGRPLGEILDVQAAAWAARAWRTSPQPDRAQVDPWTLWRASAAHRAYDSACGVRGASRWVRSLPVDPAEAVLAMWPRARALAGEVDAYSYLASLLAAGQGWAAHAAWRSRQRGDALPLVQLVALRMALDVLLAEAGGSPGPRRPPRVDDPAHRERADLVSVWQRALDVSARDGLVRALQARGADAEPEGEAARPVAVQSVWCIDARSERPRRALEQAGGHETFGFAGFFGAALRHYDADGRVTDRCPGLLSPTASTYEIPTPLGAGATAHRVVTGVGQHPAAAFAFAEMSGLPALGAAVAATAAPATWRRAARRLLGTDVPRPRPVQGPPLDVAVDAAIGMLRSTGIGVPAGGLLVLVGHGSSTENNAFASAYDCGACGGTPGAVNATVMARALNDPAVRLRMAERGLAVPAGLHVVAAEHDTTADTLVLLREQHETAELRALLDRVQRDLDRAGEVVRGQRAPHLPDAGRPAHRRAITDRAADWSEPMPEWGLAGNLALVVGPRSMTSRLDLGGTAFLHSYDASTDPDGDVLEQLMTGPVLVTQWINAQYYASAAAPGLFGAGDKTTHNAVGDVGVITGAHGDLRLGLPWQAVASRDPGAPDSDSTGLRHLPARHLVVVAAAPTRVLDVVRRHVALRQAVGNGWMQLIAVPPGGGPLLELGRDLGWRACPPLPGPVRLEDVRGRA</sequence>
<keyword evidence="2 7" id="KW-0813">Transport</keyword>
<dbReference type="Pfam" id="PF00361">
    <property type="entry name" value="Proton_antipo_M"/>
    <property type="match status" value="1"/>
</dbReference>
<evidence type="ECO:0000256" key="6">
    <source>
        <dbReference type="ARBA" id="ARBA00023136"/>
    </source>
</evidence>
<evidence type="ECO:0000256" key="1">
    <source>
        <dbReference type="ARBA" id="ARBA00004127"/>
    </source>
</evidence>
<proteinExistence type="inferred from homology"/>
<gene>
    <name evidence="7" type="primary">dabA</name>
    <name evidence="11" type="ORF">NCI01_03050</name>
</gene>
<name>A0ABT1KSP3_9ACTN</name>
<reference evidence="11 12" key="1">
    <citation type="submission" date="2022-06" db="EMBL/GenBank/DDBJ databases">
        <authorList>
            <person name="So Y."/>
        </authorList>
    </citation>
    <scope>NUCLEOTIDE SEQUENCE [LARGE SCALE GENOMIC DNA]</scope>
    <source>
        <strain evidence="11 12">STR3</strain>
    </source>
</reference>
<dbReference type="RefSeq" id="WP_254179990.1">
    <property type="nucleotide sequence ID" value="NZ_JANARS010000001.1"/>
</dbReference>
<dbReference type="PANTHER" id="PTHR38344">
    <property type="entry name" value="UPF0753 PROTEIN AQ_863"/>
    <property type="match status" value="1"/>
</dbReference>
<evidence type="ECO:0000256" key="2">
    <source>
        <dbReference type="ARBA" id="ARBA00022448"/>
    </source>
</evidence>
<keyword evidence="4 7" id="KW-0479">Metal-binding</keyword>
<comment type="subunit">
    <text evidence="7">Forms a complex with DabB.</text>
</comment>
<keyword evidence="3 7" id="KW-1003">Cell membrane</keyword>
<comment type="caution">
    <text evidence="11">The sequence shown here is derived from an EMBL/GenBank/DDBJ whole genome shotgun (WGS) entry which is preliminary data.</text>
</comment>
<keyword evidence="12" id="KW-1185">Reference proteome</keyword>
<feature type="transmembrane region" description="Helical" evidence="9">
    <location>
        <begin position="307"/>
        <end position="330"/>
    </location>
</feature>
<feature type="transmembrane region" description="Helical" evidence="9">
    <location>
        <begin position="367"/>
        <end position="386"/>
    </location>
</feature>
<dbReference type="EMBL" id="JANARS010000001">
    <property type="protein sequence ID" value="MCP3420765.1"/>
    <property type="molecule type" value="Genomic_DNA"/>
</dbReference>
<comment type="subcellular location">
    <subcellularLocation>
        <location evidence="7">Cell membrane</location>
        <topology evidence="7">Peripheral membrane protein</topology>
    </subcellularLocation>
    <subcellularLocation>
        <location evidence="1">Endomembrane system</location>
        <topology evidence="1">Multi-pass membrane protein</topology>
    </subcellularLocation>
    <subcellularLocation>
        <location evidence="8">Membrane</location>
        <topology evidence="8">Multi-pass membrane protein</topology>
    </subcellularLocation>
</comment>
<feature type="transmembrane region" description="Helical" evidence="9">
    <location>
        <begin position="217"/>
        <end position="237"/>
    </location>
</feature>
<dbReference type="Pfam" id="PF10070">
    <property type="entry name" value="DabA"/>
    <property type="match status" value="1"/>
</dbReference>
<comment type="cofactor">
    <cofactor evidence="7">
        <name>Zn(2+)</name>
        <dbReference type="ChEBI" id="CHEBI:29105"/>
    </cofactor>
</comment>
<dbReference type="Proteomes" id="UP001204524">
    <property type="component" value="Unassembled WGS sequence"/>
</dbReference>
<evidence type="ECO:0000256" key="4">
    <source>
        <dbReference type="ARBA" id="ARBA00022723"/>
    </source>
</evidence>
<comment type="function">
    <text evidence="7">Part of an energy-coupled inorganic carbon pump.</text>
</comment>
<evidence type="ECO:0000256" key="8">
    <source>
        <dbReference type="RuleBase" id="RU000320"/>
    </source>
</evidence>
<accession>A0ABT1KSP3</accession>
<feature type="binding site" evidence="7">
    <location>
        <position position="799"/>
    </location>
    <ligand>
        <name>Zn(2+)</name>
        <dbReference type="ChEBI" id="CHEBI:29105"/>
    </ligand>
</feature>
<dbReference type="HAMAP" id="MF_01871">
    <property type="entry name" value="DabA"/>
    <property type="match status" value="1"/>
</dbReference>
<dbReference type="PANTHER" id="PTHR38344:SF1">
    <property type="entry name" value="INORGANIC CARBON TRANSPORTER SUBUNIT DABA-RELATED"/>
    <property type="match status" value="1"/>
</dbReference>
<keyword evidence="6 7" id="KW-0472">Membrane</keyword>
<evidence type="ECO:0000313" key="12">
    <source>
        <dbReference type="Proteomes" id="UP001204524"/>
    </source>
</evidence>
<dbReference type="PRINTS" id="PR01434">
    <property type="entry name" value="NADHDHGNASE5"/>
</dbReference>
<feature type="domain" description="NADH:quinone oxidoreductase/Mrp antiporter transmembrane" evidence="10">
    <location>
        <begin position="159"/>
        <end position="320"/>
    </location>
</feature>
<comment type="similarity">
    <text evidence="7">Belongs to the inorganic carbon transporter (TC 9.A.2) DabA family.</text>
</comment>
<keyword evidence="5 7" id="KW-0862">Zinc</keyword>